<keyword evidence="2" id="KW-0489">Methyltransferase</keyword>
<dbReference type="KEGG" id="plia:E4191_16810"/>
<dbReference type="Proteomes" id="UP000296374">
    <property type="component" value="Plasmid unnamed8"/>
</dbReference>
<dbReference type="Gene3D" id="3.40.50.150">
    <property type="entry name" value="Vaccinia Virus protein VP39"/>
    <property type="match status" value="1"/>
</dbReference>
<dbReference type="AlphaFoldDB" id="A0A4Y5SS83"/>
<dbReference type="InterPro" id="IPR029063">
    <property type="entry name" value="SAM-dependent_MTases_sf"/>
</dbReference>
<reference evidence="3" key="1">
    <citation type="submission" date="2019-05" db="EMBL/GenBank/DDBJ databases">
        <title>Tamlana fucoidanivorans sp. nov., isolated from the surface of algae collected from Fujian province in China.</title>
        <authorList>
            <person name="Li J."/>
        </authorList>
    </citation>
    <scope>NUCLEOTIDE SEQUENCE [LARGE SCALE GENOMIC DNA]</scope>
    <source>
        <strain evidence="3">2251</strain>
        <plasmid evidence="3">unnamed8</plasmid>
    </source>
</reference>
<keyword evidence="2" id="KW-0614">Plasmid</keyword>
<feature type="domain" description="Methyltransferase FkbM" evidence="1">
    <location>
        <begin position="71"/>
        <end position="210"/>
    </location>
</feature>
<organism evidence="2 3">
    <name type="scientific">Paracoccus liaowanqingii</name>
    <dbReference type="NCBI Taxonomy" id="2560053"/>
    <lineage>
        <taxon>Bacteria</taxon>
        <taxon>Pseudomonadati</taxon>
        <taxon>Pseudomonadota</taxon>
        <taxon>Alphaproteobacteria</taxon>
        <taxon>Rhodobacterales</taxon>
        <taxon>Paracoccaceae</taxon>
        <taxon>Paracoccus</taxon>
    </lineage>
</organism>
<sequence>MDELGDPWLSVSSVIVDWAGGSMKTSALRTAMDLIPPRLRVARRAMCSWYSGEPELRLLPYLIDSGDCVLDVGANYGVYSWHAALRAQKVIAFEPQPTLARFLQRAFGSRVQVEQTALSDRTGEVLLRIPNDRMHDGLATVEVDNDLGPLPVHAVRVPCRRLDDYGYGRIGFMKIDVEGHELAVINGGWGLLSRDLPHLLIEAEDRHRKEALPSLSRRLGELGYTGFFLRGEALMTVDEPIGGSDIASYVSRKRIFNFVFLAPRSRHERIMAMVEEGRVRHGAAVTVPNLAHAL</sequence>
<dbReference type="PANTHER" id="PTHR34203:SF15">
    <property type="entry name" value="SLL1173 PROTEIN"/>
    <property type="match status" value="1"/>
</dbReference>
<dbReference type="GO" id="GO:0032259">
    <property type="term" value="P:methylation"/>
    <property type="evidence" value="ECO:0007669"/>
    <property type="project" value="UniProtKB-KW"/>
</dbReference>
<evidence type="ECO:0000259" key="1">
    <source>
        <dbReference type="Pfam" id="PF05050"/>
    </source>
</evidence>
<proteinExistence type="predicted"/>
<dbReference type="EMBL" id="CP040759">
    <property type="protein sequence ID" value="QDA35818.1"/>
    <property type="molecule type" value="Genomic_DNA"/>
</dbReference>
<dbReference type="GO" id="GO:0008168">
    <property type="term" value="F:methyltransferase activity"/>
    <property type="evidence" value="ECO:0007669"/>
    <property type="project" value="UniProtKB-KW"/>
</dbReference>
<geneLocation type="plasmid" evidence="2 3">
    <name>unnamed8</name>
</geneLocation>
<dbReference type="PANTHER" id="PTHR34203">
    <property type="entry name" value="METHYLTRANSFERASE, FKBM FAMILY PROTEIN"/>
    <property type="match status" value="1"/>
</dbReference>
<protein>
    <submittedName>
        <fullName evidence="2">FkbM family methyltransferase</fullName>
    </submittedName>
</protein>
<dbReference type="RefSeq" id="WP_139615637.1">
    <property type="nucleotide sequence ID" value="NZ_CP040759.1"/>
</dbReference>
<dbReference type="InterPro" id="IPR006342">
    <property type="entry name" value="FkbM_mtfrase"/>
</dbReference>
<keyword evidence="2" id="KW-0808">Transferase</keyword>
<evidence type="ECO:0000313" key="2">
    <source>
        <dbReference type="EMBL" id="QDA35818.1"/>
    </source>
</evidence>
<accession>A0A4Y5SS83</accession>
<dbReference type="InterPro" id="IPR052514">
    <property type="entry name" value="SAM-dependent_MTase"/>
</dbReference>
<dbReference type="SUPFAM" id="SSF53335">
    <property type="entry name" value="S-adenosyl-L-methionine-dependent methyltransferases"/>
    <property type="match status" value="1"/>
</dbReference>
<name>A0A4Y5SS83_9RHOB</name>
<dbReference type="NCBIfam" id="TIGR01444">
    <property type="entry name" value="fkbM_fam"/>
    <property type="match status" value="1"/>
</dbReference>
<gene>
    <name evidence="2" type="ORF">E4191_16810</name>
</gene>
<evidence type="ECO:0000313" key="3">
    <source>
        <dbReference type="Proteomes" id="UP000296374"/>
    </source>
</evidence>
<dbReference type="Pfam" id="PF05050">
    <property type="entry name" value="Methyltransf_21"/>
    <property type="match status" value="1"/>
</dbReference>